<dbReference type="AlphaFoldDB" id="A0A4Z0D0L9"/>
<dbReference type="InterPro" id="IPR029066">
    <property type="entry name" value="PLP-binding_barrel"/>
</dbReference>
<dbReference type="EMBL" id="SRIB01000014">
    <property type="protein sequence ID" value="TFZ39291.1"/>
    <property type="molecule type" value="Genomic_DNA"/>
</dbReference>
<sequence length="354" mass="39212">MAYPRLIVDTKKIESNVSKIVALAKEEGITIAGVTKGFCAYPEIVKAFINGGVDFLADSRIENLKKIAPFDIPKMMLRLPMISQAKETVEYADISLNSELDTIYALNEVSESLGKIHKVILMVDLGDLREGYFKKEELFNAVDEILKLDNIELYGLGVNLTCYGGVIPKRHILQKLADYKNEIEKEFGIKIEMLSGGNSSTVHLLGTGNIPNEINNLRLGESIIFGTESAYGKHIDGTDCTAFQLEAEIIEIKEKPSVPTEEIGRDAFGNVPTFVDRGIRKRLICAVGKQDIDLESLYPLDKDLIILGGSSDHTIIDGSDSKIDYSVGDILAFNLHYVSMLRAMTSEYIEKIII</sequence>
<name>A0A4Z0D0L9_9FIRM</name>
<dbReference type="PANTHER" id="PTHR30511">
    <property type="entry name" value="ALANINE RACEMASE"/>
    <property type="match status" value="1"/>
</dbReference>
<keyword evidence="6" id="KW-1185">Reference proteome</keyword>
<accession>A0A4Z0D0L9</accession>
<evidence type="ECO:0000259" key="4">
    <source>
        <dbReference type="Pfam" id="PF01168"/>
    </source>
</evidence>
<keyword evidence="2" id="KW-0663">Pyridoxal phosphate</keyword>
<evidence type="ECO:0000256" key="1">
    <source>
        <dbReference type="ARBA" id="ARBA00001933"/>
    </source>
</evidence>
<evidence type="ECO:0000256" key="3">
    <source>
        <dbReference type="ARBA" id="ARBA00023235"/>
    </source>
</evidence>
<evidence type="ECO:0000256" key="2">
    <source>
        <dbReference type="ARBA" id="ARBA00022898"/>
    </source>
</evidence>
<comment type="caution">
    <text evidence="5">The sequence shown here is derived from an EMBL/GenBank/DDBJ whole genome shotgun (WGS) entry which is preliminary data.</text>
</comment>
<dbReference type="GO" id="GO:0005829">
    <property type="term" value="C:cytosol"/>
    <property type="evidence" value="ECO:0007669"/>
    <property type="project" value="TreeGrafter"/>
</dbReference>
<dbReference type="SUPFAM" id="SSF51419">
    <property type="entry name" value="PLP-binding barrel"/>
    <property type="match status" value="1"/>
</dbReference>
<dbReference type="NCBIfam" id="NF040742">
    <property type="entry name" value="racem_Orr"/>
    <property type="match status" value="1"/>
</dbReference>
<reference evidence="5 6" key="1">
    <citation type="submission" date="2019-03" db="EMBL/GenBank/DDBJ databases">
        <title>Draft genome sequence data and analysis of a Fermenting Bacterium, Soehngenia longevitae strain 1933PT, isolated from petroleum reservoir in Azerbaijan.</title>
        <authorList>
            <person name="Grouzdev D.S."/>
            <person name="Bidzhieva S.K."/>
            <person name="Sokolova D.S."/>
            <person name="Tourova T.P."/>
            <person name="Poltaraus A.B."/>
            <person name="Nazina T.N."/>
        </authorList>
    </citation>
    <scope>NUCLEOTIDE SEQUENCE [LARGE SCALE GENOMIC DNA]</scope>
    <source>
        <strain evidence="5 6">1933P</strain>
    </source>
</reference>
<keyword evidence="3" id="KW-0413">Isomerase</keyword>
<dbReference type="PANTHER" id="PTHR30511:SF3">
    <property type="entry name" value="LYSINE RACEMASE"/>
    <property type="match status" value="1"/>
</dbReference>
<dbReference type="CDD" id="cd06815">
    <property type="entry name" value="PLPDE_III_AR_like_1"/>
    <property type="match status" value="1"/>
</dbReference>
<feature type="domain" description="Alanine racemase N-terminal" evidence="4">
    <location>
        <begin position="8"/>
        <end position="224"/>
    </location>
</feature>
<evidence type="ECO:0000313" key="6">
    <source>
        <dbReference type="Proteomes" id="UP000298381"/>
    </source>
</evidence>
<dbReference type="InterPro" id="IPR000821">
    <property type="entry name" value="Ala_racemase"/>
</dbReference>
<proteinExistence type="predicted"/>
<dbReference type="Pfam" id="PF01168">
    <property type="entry name" value="Ala_racemase_N"/>
    <property type="match status" value="1"/>
</dbReference>
<comment type="cofactor">
    <cofactor evidence="1">
        <name>pyridoxal 5'-phosphate</name>
        <dbReference type="ChEBI" id="CHEBI:597326"/>
    </cofactor>
</comment>
<gene>
    <name evidence="5" type="ORF">E4100_08665</name>
</gene>
<dbReference type="GO" id="GO:0030170">
    <property type="term" value="F:pyridoxal phosphate binding"/>
    <property type="evidence" value="ECO:0007669"/>
    <property type="project" value="TreeGrafter"/>
</dbReference>
<dbReference type="GO" id="GO:0008784">
    <property type="term" value="F:alanine racemase activity"/>
    <property type="evidence" value="ECO:0007669"/>
    <property type="project" value="TreeGrafter"/>
</dbReference>
<dbReference type="Gene3D" id="3.20.20.10">
    <property type="entry name" value="Alanine racemase"/>
    <property type="match status" value="1"/>
</dbReference>
<evidence type="ECO:0000313" key="5">
    <source>
        <dbReference type="EMBL" id="TFZ39291.1"/>
    </source>
</evidence>
<dbReference type="RefSeq" id="WP_135271654.1">
    <property type="nucleotide sequence ID" value="NZ_SRIB01000014.1"/>
</dbReference>
<dbReference type="InterPro" id="IPR001608">
    <property type="entry name" value="Ala_racemase_N"/>
</dbReference>
<dbReference type="Proteomes" id="UP000298381">
    <property type="component" value="Unassembled WGS sequence"/>
</dbReference>
<dbReference type="OrthoDB" id="504078at2"/>
<protein>
    <submittedName>
        <fullName evidence="5">Alanine/ornithine racemase family PLP-dependent enzyme</fullName>
    </submittedName>
</protein>
<organism evidence="5 6">
    <name type="scientific">Soehngenia longivitae</name>
    <dbReference type="NCBI Taxonomy" id="2562294"/>
    <lineage>
        <taxon>Bacteria</taxon>
        <taxon>Bacillati</taxon>
        <taxon>Bacillota</taxon>
        <taxon>Tissierellia</taxon>
        <taxon>Tissierellales</taxon>
        <taxon>Tissierellaceae</taxon>
        <taxon>Soehngenia</taxon>
    </lineage>
</organism>